<dbReference type="AlphaFoldDB" id="A0A8H8DJ79"/>
<dbReference type="Gene3D" id="3.40.50.150">
    <property type="entry name" value="Vaccinia Virus protein VP39"/>
    <property type="match status" value="1"/>
</dbReference>
<keyword evidence="2" id="KW-0472">Membrane</keyword>
<keyword evidence="2" id="KW-0812">Transmembrane</keyword>
<dbReference type="EMBL" id="JAEFCI010004954">
    <property type="protein sequence ID" value="KAG5460614.1"/>
    <property type="molecule type" value="Genomic_DNA"/>
</dbReference>
<dbReference type="InterPro" id="IPR029063">
    <property type="entry name" value="SAM-dependent_MTases_sf"/>
</dbReference>
<dbReference type="OrthoDB" id="10258156at2759"/>
<keyword evidence="2" id="KW-1133">Transmembrane helix</keyword>
<dbReference type="SUPFAM" id="SSF53335">
    <property type="entry name" value="S-adenosyl-L-methionine-dependent methyltransferases"/>
    <property type="match status" value="1"/>
</dbReference>
<keyword evidence="4" id="KW-0808">Transferase</keyword>
<dbReference type="Proteomes" id="UP000673691">
    <property type="component" value="Unassembled WGS sequence"/>
</dbReference>
<dbReference type="GO" id="GO:0008168">
    <property type="term" value="F:methyltransferase activity"/>
    <property type="evidence" value="ECO:0007669"/>
    <property type="project" value="UniProtKB-KW"/>
</dbReference>
<evidence type="ECO:0000313" key="4">
    <source>
        <dbReference type="EMBL" id="KAG5460614.1"/>
    </source>
</evidence>
<organism evidence="4 5">
    <name type="scientific">Olpidium bornovanus</name>
    <dbReference type="NCBI Taxonomy" id="278681"/>
    <lineage>
        <taxon>Eukaryota</taxon>
        <taxon>Fungi</taxon>
        <taxon>Fungi incertae sedis</taxon>
        <taxon>Olpidiomycota</taxon>
        <taxon>Olpidiomycotina</taxon>
        <taxon>Olpidiomycetes</taxon>
        <taxon>Olpidiales</taxon>
        <taxon>Olpidiaceae</taxon>
        <taxon>Olpidium</taxon>
    </lineage>
</organism>
<accession>A0A8H8DJ79</accession>
<evidence type="ECO:0000259" key="3">
    <source>
        <dbReference type="Pfam" id="PF13679"/>
    </source>
</evidence>
<feature type="transmembrane region" description="Helical" evidence="2">
    <location>
        <begin position="445"/>
        <end position="468"/>
    </location>
</feature>
<feature type="domain" description="Methyltransferase" evidence="3">
    <location>
        <begin position="179"/>
        <end position="369"/>
    </location>
</feature>
<keyword evidence="4" id="KW-0489">Methyltransferase</keyword>
<dbReference type="PANTHER" id="PTHR12496">
    <property type="entry name" value="CGI-41 METHYLTRANSFERASE"/>
    <property type="match status" value="1"/>
</dbReference>
<dbReference type="Pfam" id="PF13679">
    <property type="entry name" value="Methyltransf_32"/>
    <property type="match status" value="1"/>
</dbReference>
<evidence type="ECO:0000256" key="2">
    <source>
        <dbReference type="SAM" id="Phobius"/>
    </source>
</evidence>
<dbReference type="InterPro" id="IPR025714">
    <property type="entry name" value="Methyltranfer_dom"/>
</dbReference>
<sequence>MASVRLPHQHAASAAPDSQRLRRYSQDLYGFILRYRALCDVHVVDLLVRPRGDVVPAAWLDALEVLGERGLTRLASGLEEAKARRRNANPARSSFGGFLPPQRRFDFDRARRVQCSWPEDLQVFLRLAAALPLPQVQDCSLSASKEGEADGYSRCRKANDKMNDKKLHEVGISHAARFCQVSRLSELVWRLATEKGIKAVVDVGAGQGYLSRALAYEHGLDVLAVDSDTVQTCGAQKTQARDQSKFRSMLDETADEGGVLLSFLAARWPVGTQAAGRIGSLRHITCHVSTSTIADTLREDLLMLRKPDFAGWNDSSISEQPPKCVHPADYLLTGLHACGNLTPDILRLFATEREAGAVAVVGCCYNFLTEVFDHESSGGTEPTVPGPPGASPSHGHPGFPMSRFGIDCGFRLGVRARQLACQVPMRWESKAEESREAFRRNFFRAALQVAFSSLFYPVFLCFVFLVLVSRWSDGCTRYWERRP</sequence>
<gene>
    <name evidence="4" type="ORF">BJ554DRAFT_7313</name>
</gene>
<keyword evidence="5" id="KW-1185">Reference proteome</keyword>
<feature type="region of interest" description="Disordered" evidence="1">
    <location>
        <begin position="376"/>
        <end position="395"/>
    </location>
</feature>
<evidence type="ECO:0000256" key="1">
    <source>
        <dbReference type="SAM" id="MobiDB-lite"/>
    </source>
</evidence>
<proteinExistence type="predicted"/>
<protein>
    <submittedName>
        <fullName evidence="4">Methyltransferase domain-containing protein</fullName>
    </submittedName>
</protein>
<reference evidence="4 5" key="1">
    <citation type="journal article" name="Sci. Rep.">
        <title>Genome-scale phylogenetic analyses confirm Olpidium as the closest living zoosporic fungus to the non-flagellated, terrestrial fungi.</title>
        <authorList>
            <person name="Chang Y."/>
            <person name="Rochon D."/>
            <person name="Sekimoto S."/>
            <person name="Wang Y."/>
            <person name="Chovatia M."/>
            <person name="Sandor L."/>
            <person name="Salamov A."/>
            <person name="Grigoriev I.V."/>
            <person name="Stajich J.E."/>
            <person name="Spatafora J.W."/>
        </authorList>
    </citation>
    <scope>NUCLEOTIDE SEQUENCE [LARGE SCALE GENOMIC DNA]</scope>
    <source>
        <strain evidence="4">S191</strain>
    </source>
</reference>
<dbReference type="PANTHER" id="PTHR12496:SF0">
    <property type="entry name" value="METHYLTRANSFERASE DOMAIN-CONTAINING PROTEIN"/>
    <property type="match status" value="1"/>
</dbReference>
<dbReference type="GO" id="GO:0032259">
    <property type="term" value="P:methylation"/>
    <property type="evidence" value="ECO:0007669"/>
    <property type="project" value="UniProtKB-KW"/>
</dbReference>
<name>A0A8H8DJ79_9FUNG</name>
<evidence type="ECO:0000313" key="5">
    <source>
        <dbReference type="Proteomes" id="UP000673691"/>
    </source>
</evidence>
<comment type="caution">
    <text evidence="4">The sequence shown here is derived from an EMBL/GenBank/DDBJ whole genome shotgun (WGS) entry which is preliminary data.</text>
</comment>
<dbReference type="InterPro" id="IPR052220">
    <property type="entry name" value="METTL25"/>
</dbReference>